<dbReference type="Proteomes" id="UP001610063">
    <property type="component" value="Unassembled WGS sequence"/>
</dbReference>
<dbReference type="EMBL" id="JBIPKE010000017">
    <property type="protein sequence ID" value="MFH6984228.1"/>
    <property type="molecule type" value="Genomic_DNA"/>
</dbReference>
<proteinExistence type="predicted"/>
<name>A0ABW7N9B7_9BACT</name>
<organism evidence="2 3">
    <name type="scientific">Marinoscillum luteum</name>
    <dbReference type="NCBI Taxonomy" id="861051"/>
    <lineage>
        <taxon>Bacteria</taxon>
        <taxon>Pseudomonadati</taxon>
        <taxon>Bacteroidota</taxon>
        <taxon>Cytophagia</taxon>
        <taxon>Cytophagales</taxon>
        <taxon>Reichenbachiellaceae</taxon>
        <taxon>Marinoscillum</taxon>
    </lineage>
</organism>
<reference evidence="2 3" key="1">
    <citation type="journal article" date="2013" name="Int. J. Syst. Evol. Microbiol.">
        <title>Marinoscillum luteum sp. nov., isolated from marine sediment.</title>
        <authorList>
            <person name="Cha I.T."/>
            <person name="Park S.J."/>
            <person name="Kim S.J."/>
            <person name="Kim J.G."/>
            <person name="Jung M.Y."/>
            <person name="Shin K.S."/>
            <person name="Kwon K.K."/>
            <person name="Yang S.H."/>
            <person name="Seo Y.S."/>
            <person name="Rhee S.K."/>
        </authorList>
    </citation>
    <scope>NUCLEOTIDE SEQUENCE [LARGE SCALE GENOMIC DNA]</scope>
    <source>
        <strain evidence="2 3">KCTC 23939</strain>
    </source>
</reference>
<accession>A0ABW7N9B7</accession>
<evidence type="ECO:0000256" key="1">
    <source>
        <dbReference type="SAM" id="SignalP"/>
    </source>
</evidence>
<keyword evidence="1" id="KW-0732">Signal</keyword>
<dbReference type="RefSeq" id="WP_395417616.1">
    <property type="nucleotide sequence ID" value="NZ_JBIPKE010000017.1"/>
</dbReference>
<comment type="caution">
    <text evidence="2">The sequence shown here is derived from an EMBL/GenBank/DDBJ whole genome shotgun (WGS) entry which is preliminary data.</text>
</comment>
<evidence type="ECO:0000313" key="2">
    <source>
        <dbReference type="EMBL" id="MFH6984228.1"/>
    </source>
</evidence>
<feature type="signal peptide" evidence="1">
    <location>
        <begin position="1"/>
        <end position="20"/>
    </location>
</feature>
<sequence length="578" mass="65980">MKYLAILVGVMFGLLGNLHAQTVTIDDVNPENLEIKAFNLSKSATVKISGSGGVFRDDYRLLLYYGWILDADTREVVWHLFDEMKDDEFRKSDGVYDFSVELPLKQGNYELYFTGAYDTRGWGNNFTMSDWTIDSFDALVDEIFDSRDKEKFRRSLQDDLMISVSGTGVSSVSVDALFDAKVKKAPVYFLKAENKERFEQGFTLTASTDIRIYALGEGRKDEIFDYVWIYNAASRERVFEMNYKNTDFAGGADKNLRVDEQITLPAGSYIVSYRTDDSHSFEKWNALPPDDPQFWGVALFPATEADRKNFATFKAPKSMQPVAELVKVRNHALVSKGFSLNKEMDVRVLCLGESSSYDDMADYGWIVDANTRKTVWKMRGYKTEHAGGASKNRRFEDVLTLDKGDYIAYYTTDGSHAYNSWNAASPHEEDRWGMTLWATNDNEVGLVTTFEVEDFVTKNLIAELLMPSDNAYLKKIFVLDKDTKVTIMAIGEGSDNRMYDYGWIKNMNTGEVVWEMDYYDTDHAGGARKNRMVVENLRLPKGEYRLNYETDGSHSFNDWNADPPNDPQSYGIRVLIAE</sequence>
<protein>
    <submittedName>
        <fullName evidence="2">Uncharacterized protein</fullName>
    </submittedName>
</protein>
<feature type="chain" id="PRO_5045223391" evidence="1">
    <location>
        <begin position="21"/>
        <end position="578"/>
    </location>
</feature>
<keyword evidence="3" id="KW-1185">Reference proteome</keyword>
<gene>
    <name evidence="2" type="ORF">ACHKAR_12305</name>
</gene>
<evidence type="ECO:0000313" key="3">
    <source>
        <dbReference type="Proteomes" id="UP001610063"/>
    </source>
</evidence>